<evidence type="ECO:0000313" key="1">
    <source>
        <dbReference type="EMBL" id="KYP44593.1"/>
    </source>
</evidence>
<accession>A0A151RPY2</accession>
<dbReference type="InterPro" id="IPR043502">
    <property type="entry name" value="DNA/RNA_pol_sf"/>
</dbReference>
<protein>
    <submittedName>
        <fullName evidence="1">Copia protein</fullName>
    </submittedName>
</protein>
<dbReference type="EMBL" id="KQ483620">
    <property type="protein sequence ID" value="KYP44593.1"/>
    <property type="molecule type" value="Genomic_DNA"/>
</dbReference>
<dbReference type="Proteomes" id="UP000075243">
    <property type="component" value="Unassembled WGS sequence"/>
</dbReference>
<proteinExistence type="predicted"/>
<dbReference type="SUPFAM" id="SSF56672">
    <property type="entry name" value="DNA/RNA polymerases"/>
    <property type="match status" value="1"/>
</dbReference>
<sequence>MQEPKKGHWDVAMHVLQYLKSSPGSGIILPSENDLQLVAFCDSDWASCPLTRRSVFGYLMKLGSVLVSWKTKKQTIVSRSSSEAEYRSMAHATSEILWLRNLLSCLQVMCDSPTTLYYDNQAALHLAANSVYHERTKHIEVDCHFIWEHLQARAISTAYVPTKQQPADIFTKSLVGNQFKELIVKLGVHHMHTPT</sequence>
<dbReference type="PANTHER" id="PTHR11439">
    <property type="entry name" value="GAG-POL-RELATED RETROTRANSPOSON"/>
    <property type="match status" value="1"/>
</dbReference>
<reference evidence="1" key="1">
    <citation type="journal article" date="2012" name="Nat. Biotechnol.">
        <title>Draft genome sequence of pigeonpea (Cajanus cajan), an orphan legume crop of resource-poor farmers.</title>
        <authorList>
            <person name="Varshney R.K."/>
            <person name="Chen W."/>
            <person name="Li Y."/>
            <person name="Bharti A.K."/>
            <person name="Saxena R.K."/>
            <person name="Schlueter J.A."/>
            <person name="Donoghue M.T."/>
            <person name="Azam S."/>
            <person name="Fan G."/>
            <person name="Whaley A.M."/>
            <person name="Farmer A.D."/>
            <person name="Sheridan J."/>
            <person name="Iwata A."/>
            <person name="Tuteja R."/>
            <person name="Penmetsa R.V."/>
            <person name="Wu W."/>
            <person name="Upadhyaya H.D."/>
            <person name="Yang S.P."/>
            <person name="Shah T."/>
            <person name="Saxena K.B."/>
            <person name="Michael T."/>
            <person name="McCombie W.R."/>
            <person name="Yang B."/>
            <person name="Zhang G."/>
            <person name="Yang H."/>
            <person name="Wang J."/>
            <person name="Spillane C."/>
            <person name="Cook D.R."/>
            <person name="May G.D."/>
            <person name="Xu X."/>
            <person name="Jackson S.A."/>
        </authorList>
    </citation>
    <scope>NUCLEOTIDE SEQUENCE [LARGE SCALE GENOMIC DNA]</scope>
</reference>
<organism evidence="1 2">
    <name type="scientific">Cajanus cajan</name>
    <name type="common">Pigeon pea</name>
    <name type="synonym">Cajanus indicus</name>
    <dbReference type="NCBI Taxonomy" id="3821"/>
    <lineage>
        <taxon>Eukaryota</taxon>
        <taxon>Viridiplantae</taxon>
        <taxon>Streptophyta</taxon>
        <taxon>Embryophyta</taxon>
        <taxon>Tracheophyta</taxon>
        <taxon>Spermatophyta</taxon>
        <taxon>Magnoliopsida</taxon>
        <taxon>eudicotyledons</taxon>
        <taxon>Gunneridae</taxon>
        <taxon>Pentapetalae</taxon>
        <taxon>rosids</taxon>
        <taxon>fabids</taxon>
        <taxon>Fabales</taxon>
        <taxon>Fabaceae</taxon>
        <taxon>Papilionoideae</taxon>
        <taxon>50 kb inversion clade</taxon>
        <taxon>NPAAA clade</taxon>
        <taxon>indigoferoid/millettioid clade</taxon>
        <taxon>Phaseoleae</taxon>
        <taxon>Cajanus</taxon>
    </lineage>
</organism>
<keyword evidence="2" id="KW-1185">Reference proteome</keyword>
<dbReference type="PANTHER" id="PTHR11439:SF511">
    <property type="match status" value="1"/>
</dbReference>
<dbReference type="AlphaFoldDB" id="A0A151RPY2"/>
<evidence type="ECO:0000313" key="2">
    <source>
        <dbReference type="Proteomes" id="UP000075243"/>
    </source>
</evidence>
<gene>
    <name evidence="1" type="ORF">KK1_033872</name>
</gene>
<name>A0A151RPY2_CAJCA</name>
<dbReference type="CDD" id="cd09272">
    <property type="entry name" value="RNase_HI_RT_Ty1"/>
    <property type="match status" value="1"/>
</dbReference>
<dbReference type="Gramene" id="C.cajan_30617.t">
    <property type="protein sequence ID" value="C.cajan_30617.t.cds1"/>
    <property type="gene ID" value="C.cajan_30617"/>
</dbReference>